<dbReference type="GO" id="GO:0005524">
    <property type="term" value="F:ATP binding"/>
    <property type="evidence" value="ECO:0007669"/>
    <property type="project" value="UniProtKB-KW"/>
</dbReference>
<keyword evidence="1" id="KW-0648">Protein biosynthesis</keyword>
<gene>
    <name evidence="1" type="primary">gatC</name>
    <name evidence="2" type="ORF">A2W05_07580</name>
</gene>
<dbReference type="Proteomes" id="UP000178797">
    <property type="component" value="Unassembled WGS sequence"/>
</dbReference>
<dbReference type="GO" id="GO:0050567">
    <property type="term" value="F:glutaminyl-tRNA synthase (glutamine-hydrolyzing) activity"/>
    <property type="evidence" value="ECO:0007669"/>
    <property type="project" value="UniProtKB-UniRule"/>
</dbReference>
<reference evidence="2 3" key="1">
    <citation type="journal article" date="2016" name="Nat. Commun.">
        <title>Thousands of microbial genomes shed light on interconnected biogeochemical processes in an aquifer system.</title>
        <authorList>
            <person name="Anantharaman K."/>
            <person name="Brown C.T."/>
            <person name="Hug L.A."/>
            <person name="Sharon I."/>
            <person name="Castelle C.J."/>
            <person name="Probst A.J."/>
            <person name="Thomas B.C."/>
            <person name="Singh A."/>
            <person name="Wilkins M.J."/>
            <person name="Karaoz U."/>
            <person name="Brodie E.L."/>
            <person name="Williams K.H."/>
            <person name="Hubbard S.S."/>
            <person name="Banfield J.F."/>
        </authorList>
    </citation>
    <scope>NUCLEOTIDE SEQUENCE [LARGE SCALE GENOMIC DNA]</scope>
</reference>
<dbReference type="InterPro" id="IPR036113">
    <property type="entry name" value="Asp/Glu-ADT_sf_sub_c"/>
</dbReference>
<accession>A0A1F7RMW3</accession>
<evidence type="ECO:0000313" key="3">
    <source>
        <dbReference type="Proteomes" id="UP000178797"/>
    </source>
</evidence>
<keyword evidence="1" id="KW-0436">Ligase</keyword>
<keyword evidence="1" id="KW-0547">Nucleotide-binding</keyword>
<name>A0A1F7RMW3_9BACT</name>
<keyword evidence="2" id="KW-0808">Transferase</keyword>
<comment type="similarity">
    <text evidence="1">Belongs to the GatC family.</text>
</comment>
<dbReference type="EC" id="6.3.5.-" evidence="1"/>
<dbReference type="Pfam" id="PF02686">
    <property type="entry name" value="GatC"/>
    <property type="match status" value="1"/>
</dbReference>
<dbReference type="GO" id="GO:0070681">
    <property type="term" value="P:glutaminyl-tRNAGln biosynthesis via transamidation"/>
    <property type="evidence" value="ECO:0007669"/>
    <property type="project" value="TreeGrafter"/>
</dbReference>
<dbReference type="GO" id="GO:0016740">
    <property type="term" value="F:transferase activity"/>
    <property type="evidence" value="ECO:0007669"/>
    <property type="project" value="UniProtKB-KW"/>
</dbReference>
<dbReference type="GO" id="GO:0006450">
    <property type="term" value="P:regulation of translational fidelity"/>
    <property type="evidence" value="ECO:0007669"/>
    <property type="project" value="InterPro"/>
</dbReference>
<comment type="function">
    <text evidence="1">Allows the formation of correctly charged Asn-tRNA(Asn) or Gln-tRNA(Gln) through the transamidation of misacylated Asp-tRNA(Asn) or Glu-tRNA(Gln) in organisms which lack either or both of asparaginyl-tRNA or glutaminyl-tRNA synthetases. The reaction takes place in the presence of glutamine and ATP through an activated phospho-Asp-tRNA(Asn) or phospho-Glu-tRNA(Gln).</text>
</comment>
<dbReference type="PANTHER" id="PTHR15004:SF0">
    <property type="entry name" value="GLUTAMYL-TRNA(GLN) AMIDOTRANSFERASE SUBUNIT C, MITOCHONDRIAL"/>
    <property type="match status" value="1"/>
</dbReference>
<proteinExistence type="inferred from homology"/>
<dbReference type="GO" id="GO:0050566">
    <property type="term" value="F:asparaginyl-tRNA synthase (glutamine-hydrolyzing) activity"/>
    <property type="evidence" value="ECO:0007669"/>
    <property type="project" value="RHEA"/>
</dbReference>
<comment type="catalytic activity">
    <reaction evidence="1">
        <text>L-aspartyl-tRNA(Asn) + L-glutamine + ATP + H2O = L-asparaginyl-tRNA(Asn) + L-glutamate + ADP + phosphate + 2 H(+)</text>
        <dbReference type="Rhea" id="RHEA:14513"/>
        <dbReference type="Rhea" id="RHEA-COMP:9674"/>
        <dbReference type="Rhea" id="RHEA-COMP:9677"/>
        <dbReference type="ChEBI" id="CHEBI:15377"/>
        <dbReference type="ChEBI" id="CHEBI:15378"/>
        <dbReference type="ChEBI" id="CHEBI:29985"/>
        <dbReference type="ChEBI" id="CHEBI:30616"/>
        <dbReference type="ChEBI" id="CHEBI:43474"/>
        <dbReference type="ChEBI" id="CHEBI:58359"/>
        <dbReference type="ChEBI" id="CHEBI:78515"/>
        <dbReference type="ChEBI" id="CHEBI:78516"/>
        <dbReference type="ChEBI" id="CHEBI:456216"/>
    </reaction>
</comment>
<keyword evidence="1" id="KW-0067">ATP-binding</keyword>
<comment type="caution">
    <text evidence="2">The sequence shown here is derived from an EMBL/GenBank/DDBJ whole genome shotgun (WGS) entry which is preliminary data.</text>
</comment>
<protein>
    <recommendedName>
        <fullName evidence="1">Aspartyl/glutamyl-tRNA(Asn/Gln) amidotransferase subunit C</fullName>
        <shortName evidence="1">Asp/Glu-ADT subunit C</shortName>
        <ecNumber evidence="1">6.3.5.-</ecNumber>
    </recommendedName>
</protein>
<dbReference type="EMBL" id="MGDE01000250">
    <property type="protein sequence ID" value="OGL42899.1"/>
    <property type="molecule type" value="Genomic_DNA"/>
</dbReference>
<evidence type="ECO:0000256" key="1">
    <source>
        <dbReference type="HAMAP-Rule" id="MF_00122"/>
    </source>
</evidence>
<dbReference type="HAMAP" id="MF_00122">
    <property type="entry name" value="GatC"/>
    <property type="match status" value="1"/>
</dbReference>
<evidence type="ECO:0000313" key="2">
    <source>
        <dbReference type="EMBL" id="OGL42899.1"/>
    </source>
</evidence>
<dbReference type="PANTHER" id="PTHR15004">
    <property type="entry name" value="GLUTAMYL-TRNA(GLN) AMIDOTRANSFERASE SUBUNIT C, MITOCHONDRIAL"/>
    <property type="match status" value="1"/>
</dbReference>
<dbReference type="GO" id="GO:0006412">
    <property type="term" value="P:translation"/>
    <property type="evidence" value="ECO:0007669"/>
    <property type="project" value="UniProtKB-UniRule"/>
</dbReference>
<organism evidence="2 3">
    <name type="scientific">Candidatus Schekmanbacteria bacterium RBG_16_38_10</name>
    <dbReference type="NCBI Taxonomy" id="1817879"/>
    <lineage>
        <taxon>Bacteria</taxon>
        <taxon>Candidatus Schekmaniibacteriota</taxon>
    </lineage>
</organism>
<dbReference type="AlphaFoldDB" id="A0A1F7RMW3"/>
<dbReference type="NCBIfam" id="TIGR00135">
    <property type="entry name" value="gatC"/>
    <property type="match status" value="1"/>
</dbReference>
<comment type="subunit">
    <text evidence="1">Heterotrimer of A, B and C subunits.</text>
</comment>
<sequence length="95" mass="11019">MGISREEVKHIAKLARLEFSEQEIDRFTEQLSTILDYVSKLNELETGNIKPTSHVIDLKNCFKEDEVKDSLPVDDSLRNAPQKEKNFFKVPKIIE</sequence>
<dbReference type="SUPFAM" id="SSF141000">
    <property type="entry name" value="Glu-tRNAGln amidotransferase C subunit"/>
    <property type="match status" value="1"/>
</dbReference>
<dbReference type="InterPro" id="IPR003837">
    <property type="entry name" value="GatC"/>
</dbReference>
<comment type="catalytic activity">
    <reaction evidence="1">
        <text>L-glutamyl-tRNA(Gln) + L-glutamine + ATP + H2O = L-glutaminyl-tRNA(Gln) + L-glutamate + ADP + phosphate + H(+)</text>
        <dbReference type="Rhea" id="RHEA:17521"/>
        <dbReference type="Rhea" id="RHEA-COMP:9681"/>
        <dbReference type="Rhea" id="RHEA-COMP:9684"/>
        <dbReference type="ChEBI" id="CHEBI:15377"/>
        <dbReference type="ChEBI" id="CHEBI:15378"/>
        <dbReference type="ChEBI" id="CHEBI:29985"/>
        <dbReference type="ChEBI" id="CHEBI:30616"/>
        <dbReference type="ChEBI" id="CHEBI:43474"/>
        <dbReference type="ChEBI" id="CHEBI:58359"/>
        <dbReference type="ChEBI" id="CHEBI:78520"/>
        <dbReference type="ChEBI" id="CHEBI:78521"/>
        <dbReference type="ChEBI" id="CHEBI:456216"/>
    </reaction>
</comment>
<dbReference type="Gene3D" id="1.10.20.60">
    <property type="entry name" value="Glu-tRNAGln amidotransferase C subunit, N-terminal domain"/>
    <property type="match status" value="1"/>
</dbReference>